<sequence>MEMEICRSTRTPPPIRTNNGTCLFHFLQCKSATCTSQWRKLMDLLCWVFHVIILIVHRTPSPRFYHYPVIGPVIFGIAKIFHVHGPLSTVMEQPGGTRLVHLGLNDTSLTALRGSHEIEIHTRNLLELHFALPFRSPLSSSPAPLALPFHSYPSPLSSSAPISLRSILPRSALAIFLPLFALSQKPNLNHNSNNLIKHIKARLILPRPRLAPFSQQHTFPYF</sequence>
<dbReference type="OrthoDB" id="10642982at2759"/>
<name>A0A5B0MF36_PUCGR</name>
<reference evidence="3 4" key="1">
    <citation type="submission" date="2019-05" db="EMBL/GenBank/DDBJ databases">
        <title>Emergence of the Ug99 lineage of the wheat stem rust pathogen through somatic hybridization.</title>
        <authorList>
            <person name="Li F."/>
            <person name="Upadhyaya N.M."/>
            <person name="Sperschneider J."/>
            <person name="Matny O."/>
            <person name="Nguyen-Phuc H."/>
            <person name="Mago R."/>
            <person name="Raley C."/>
            <person name="Miller M.E."/>
            <person name="Silverstein K.A.T."/>
            <person name="Henningsen E."/>
            <person name="Hirsch C.D."/>
            <person name="Visser B."/>
            <person name="Pretorius Z.A."/>
            <person name="Steffenson B.J."/>
            <person name="Schwessinger B."/>
            <person name="Dodds P.N."/>
            <person name="Figueroa M."/>
        </authorList>
    </citation>
    <scope>NUCLEOTIDE SEQUENCE [LARGE SCALE GENOMIC DNA]</scope>
    <source>
        <strain evidence="1">21-0</strain>
        <strain evidence="2 4">Ug99</strain>
    </source>
</reference>
<protein>
    <submittedName>
        <fullName evidence="1">Uncharacterized protein</fullName>
    </submittedName>
</protein>
<evidence type="ECO:0000313" key="2">
    <source>
        <dbReference type="EMBL" id="KAA1077180.1"/>
    </source>
</evidence>
<evidence type="ECO:0000313" key="4">
    <source>
        <dbReference type="Proteomes" id="UP000325313"/>
    </source>
</evidence>
<dbReference type="Proteomes" id="UP000325313">
    <property type="component" value="Unassembled WGS sequence"/>
</dbReference>
<comment type="caution">
    <text evidence="1">The sequence shown here is derived from an EMBL/GenBank/DDBJ whole genome shotgun (WGS) entry which is preliminary data.</text>
</comment>
<dbReference type="Proteomes" id="UP000324748">
    <property type="component" value="Unassembled WGS sequence"/>
</dbReference>
<evidence type="ECO:0000313" key="3">
    <source>
        <dbReference type="Proteomes" id="UP000324748"/>
    </source>
</evidence>
<accession>A0A5B0MF36</accession>
<evidence type="ECO:0000313" key="1">
    <source>
        <dbReference type="EMBL" id="KAA1074738.1"/>
    </source>
</evidence>
<gene>
    <name evidence="1" type="ORF">PGT21_017655</name>
    <name evidence="2" type="ORF">PGTUg99_007997</name>
</gene>
<dbReference type="EMBL" id="VDEP01000453">
    <property type="protein sequence ID" value="KAA1077180.1"/>
    <property type="molecule type" value="Genomic_DNA"/>
</dbReference>
<dbReference type="AlphaFoldDB" id="A0A5B0MF36"/>
<keyword evidence="3" id="KW-1185">Reference proteome</keyword>
<organism evidence="1 3">
    <name type="scientific">Puccinia graminis f. sp. tritici</name>
    <dbReference type="NCBI Taxonomy" id="56615"/>
    <lineage>
        <taxon>Eukaryota</taxon>
        <taxon>Fungi</taxon>
        <taxon>Dikarya</taxon>
        <taxon>Basidiomycota</taxon>
        <taxon>Pucciniomycotina</taxon>
        <taxon>Pucciniomycetes</taxon>
        <taxon>Pucciniales</taxon>
        <taxon>Pucciniaceae</taxon>
        <taxon>Puccinia</taxon>
    </lineage>
</organism>
<dbReference type="EMBL" id="VSWC01000157">
    <property type="protein sequence ID" value="KAA1074738.1"/>
    <property type="molecule type" value="Genomic_DNA"/>
</dbReference>
<proteinExistence type="predicted"/>